<keyword evidence="2" id="KW-0812">Transmembrane</keyword>
<keyword evidence="2" id="KW-1133">Transmembrane helix</keyword>
<proteinExistence type="predicted"/>
<dbReference type="PANTHER" id="PTHR43157">
    <property type="entry name" value="PHOSPHATIDYLINOSITOL-GLYCAN BIOSYNTHESIS CLASS F PROTEIN-RELATED"/>
    <property type="match status" value="1"/>
</dbReference>
<dbReference type="Proteomes" id="UP001162162">
    <property type="component" value="Unassembled WGS sequence"/>
</dbReference>
<dbReference type="Gene3D" id="3.40.50.720">
    <property type="entry name" value="NAD(P)-binding Rossmann-like Domain"/>
    <property type="match status" value="1"/>
</dbReference>
<evidence type="ECO:0000256" key="2">
    <source>
        <dbReference type="SAM" id="Phobius"/>
    </source>
</evidence>
<evidence type="ECO:0008006" key="5">
    <source>
        <dbReference type="Google" id="ProtNLM"/>
    </source>
</evidence>
<dbReference type="SUPFAM" id="SSF51735">
    <property type="entry name" value="NAD(P)-binding Rossmann-fold domains"/>
    <property type="match status" value="1"/>
</dbReference>
<dbReference type="AlphaFoldDB" id="A0AAV8Y170"/>
<name>A0AAV8Y170_9CUCU</name>
<evidence type="ECO:0000313" key="4">
    <source>
        <dbReference type="Proteomes" id="UP001162162"/>
    </source>
</evidence>
<evidence type="ECO:0000313" key="3">
    <source>
        <dbReference type="EMBL" id="KAJ8944281.1"/>
    </source>
</evidence>
<gene>
    <name evidence="3" type="ORF">NQ318_009658</name>
</gene>
<dbReference type="InterPro" id="IPR036291">
    <property type="entry name" value="NAD(P)-bd_dom_sf"/>
</dbReference>
<organism evidence="3 4">
    <name type="scientific">Aromia moschata</name>
    <dbReference type="NCBI Taxonomy" id="1265417"/>
    <lineage>
        <taxon>Eukaryota</taxon>
        <taxon>Metazoa</taxon>
        <taxon>Ecdysozoa</taxon>
        <taxon>Arthropoda</taxon>
        <taxon>Hexapoda</taxon>
        <taxon>Insecta</taxon>
        <taxon>Pterygota</taxon>
        <taxon>Neoptera</taxon>
        <taxon>Endopterygota</taxon>
        <taxon>Coleoptera</taxon>
        <taxon>Polyphaga</taxon>
        <taxon>Cucujiformia</taxon>
        <taxon>Chrysomeloidea</taxon>
        <taxon>Cerambycidae</taxon>
        <taxon>Cerambycinae</taxon>
        <taxon>Callichromatini</taxon>
        <taxon>Aromia</taxon>
    </lineage>
</organism>
<dbReference type="InterPro" id="IPR002347">
    <property type="entry name" value="SDR_fam"/>
</dbReference>
<sequence length="174" mass="19139">MILLGVDLGCPLVQALLSILVVGFLTVVSLLKFYAYISCGYFHDRVKMDGKTVIITGANGGIGKETAREIAKRGARVIMACRNLDTGKAARDEIVESTKNENVIIKKLDLSSRKSIREFAEDIIRTEPRLDVLIHNAGTGESKFKTTEDGLELTMATNHFGPFLLTHLLVVLTY</sequence>
<dbReference type="Pfam" id="PF00106">
    <property type="entry name" value="adh_short"/>
    <property type="match status" value="1"/>
</dbReference>
<keyword evidence="1" id="KW-0560">Oxidoreductase</keyword>
<reference evidence="3" key="1">
    <citation type="journal article" date="2023" name="Insect Mol. Biol.">
        <title>Genome sequencing provides insights into the evolution of gene families encoding plant cell wall-degrading enzymes in longhorned beetles.</title>
        <authorList>
            <person name="Shin N.R."/>
            <person name="Okamura Y."/>
            <person name="Kirsch R."/>
            <person name="Pauchet Y."/>
        </authorList>
    </citation>
    <scope>NUCLEOTIDE SEQUENCE</scope>
    <source>
        <strain evidence="3">AMC_N1</strain>
    </source>
</reference>
<dbReference type="PANTHER" id="PTHR43157:SF66">
    <property type="entry name" value="WW DOMAIN-CONTAINING OXIDOREDUCTASE-LIKE PROTEIN"/>
    <property type="match status" value="1"/>
</dbReference>
<dbReference type="EMBL" id="JAPWTK010000260">
    <property type="protein sequence ID" value="KAJ8944281.1"/>
    <property type="molecule type" value="Genomic_DNA"/>
</dbReference>
<accession>A0AAV8Y170</accession>
<evidence type="ECO:0000256" key="1">
    <source>
        <dbReference type="ARBA" id="ARBA00023002"/>
    </source>
</evidence>
<feature type="transmembrane region" description="Helical" evidence="2">
    <location>
        <begin position="12"/>
        <end position="37"/>
    </location>
</feature>
<protein>
    <recommendedName>
        <fullName evidence="5">Retinol dehydrogenase 11</fullName>
    </recommendedName>
</protein>
<keyword evidence="4" id="KW-1185">Reference proteome</keyword>
<dbReference type="PRINTS" id="PR00081">
    <property type="entry name" value="GDHRDH"/>
</dbReference>
<keyword evidence="2" id="KW-0472">Membrane</keyword>
<dbReference type="GO" id="GO:0016491">
    <property type="term" value="F:oxidoreductase activity"/>
    <property type="evidence" value="ECO:0007669"/>
    <property type="project" value="UniProtKB-KW"/>
</dbReference>
<comment type="caution">
    <text evidence="3">The sequence shown here is derived from an EMBL/GenBank/DDBJ whole genome shotgun (WGS) entry which is preliminary data.</text>
</comment>